<dbReference type="PRINTS" id="PR00474">
    <property type="entry name" value="GLU5KINASE"/>
</dbReference>
<evidence type="ECO:0000256" key="8">
    <source>
        <dbReference type="HAMAP-Rule" id="MF_00456"/>
    </source>
</evidence>
<reference evidence="10" key="1">
    <citation type="submission" date="2019-02" db="EMBL/GenBank/DDBJ databases">
        <authorList>
            <person name="Gruber-Vodicka R. H."/>
            <person name="Seah K. B. B."/>
        </authorList>
    </citation>
    <scope>NUCLEOTIDE SEQUENCE</scope>
    <source>
        <strain evidence="10">BECK_BZ131</strain>
    </source>
</reference>
<dbReference type="InterPro" id="IPR002478">
    <property type="entry name" value="PUA"/>
</dbReference>
<keyword evidence="3 8" id="KW-0641">Proline biosynthesis</keyword>
<evidence type="ECO:0000256" key="2">
    <source>
        <dbReference type="ARBA" id="ARBA00022605"/>
    </source>
</evidence>
<dbReference type="InterPro" id="IPR001048">
    <property type="entry name" value="Asp/Glu/Uridylate_kinase"/>
</dbReference>
<dbReference type="NCBIfam" id="TIGR01027">
    <property type="entry name" value="proB"/>
    <property type="match status" value="1"/>
</dbReference>
<dbReference type="PIRSF" id="PIRSF000729">
    <property type="entry name" value="GK"/>
    <property type="match status" value="1"/>
</dbReference>
<feature type="binding site" evidence="8">
    <location>
        <position position="56"/>
    </location>
    <ligand>
        <name>substrate</name>
    </ligand>
</feature>
<dbReference type="GO" id="GO:0005829">
    <property type="term" value="C:cytosol"/>
    <property type="evidence" value="ECO:0007669"/>
    <property type="project" value="TreeGrafter"/>
</dbReference>
<dbReference type="PROSITE" id="PS50890">
    <property type="entry name" value="PUA"/>
    <property type="match status" value="1"/>
</dbReference>
<evidence type="ECO:0000256" key="1">
    <source>
        <dbReference type="ARBA" id="ARBA00022490"/>
    </source>
</evidence>
<evidence type="ECO:0000256" key="4">
    <source>
        <dbReference type="ARBA" id="ARBA00022679"/>
    </source>
</evidence>
<organism evidence="10">
    <name type="scientific">Candidatus Kentrum sp. FW</name>
    <dbReference type="NCBI Taxonomy" id="2126338"/>
    <lineage>
        <taxon>Bacteria</taxon>
        <taxon>Pseudomonadati</taxon>
        <taxon>Pseudomonadota</taxon>
        <taxon>Gammaproteobacteria</taxon>
        <taxon>Candidatus Kentrum</taxon>
    </lineage>
</organism>
<dbReference type="Gene3D" id="3.40.1160.10">
    <property type="entry name" value="Acetylglutamate kinase-like"/>
    <property type="match status" value="2"/>
</dbReference>
<evidence type="ECO:0000256" key="6">
    <source>
        <dbReference type="ARBA" id="ARBA00022777"/>
    </source>
</evidence>
<comment type="caution">
    <text evidence="8">Lacks conserved residue(s) required for the propagation of feature annotation.</text>
</comment>
<comment type="function">
    <text evidence="8">Catalyzes the transfer of a phosphate group to glutamate to form L-glutamate 5-phosphate.</text>
</comment>
<keyword evidence="1 8" id="KW-0963">Cytoplasm</keyword>
<dbReference type="SUPFAM" id="SSF88697">
    <property type="entry name" value="PUA domain-like"/>
    <property type="match status" value="1"/>
</dbReference>
<feature type="binding site" evidence="8">
    <location>
        <begin position="175"/>
        <end position="176"/>
    </location>
    <ligand>
        <name>ATP</name>
        <dbReference type="ChEBI" id="CHEBI:30616"/>
    </ligand>
</feature>
<dbReference type="CDD" id="cd04242">
    <property type="entry name" value="AAK_G5K_ProB"/>
    <property type="match status" value="1"/>
</dbReference>
<dbReference type="EC" id="2.7.2.11" evidence="8"/>
<dbReference type="InterPro" id="IPR005715">
    <property type="entry name" value="Glu_5kinase/COase_Synthase"/>
</dbReference>
<comment type="pathway">
    <text evidence="8">Amino-acid biosynthesis; L-proline biosynthesis; L-glutamate 5-semialdehyde from L-glutamate: step 1/2.</text>
</comment>
<comment type="subcellular location">
    <subcellularLocation>
        <location evidence="8">Cytoplasm</location>
    </subcellularLocation>
</comment>
<comment type="similarity">
    <text evidence="8">Belongs to the glutamate 5-kinase family.</text>
</comment>
<evidence type="ECO:0000259" key="9">
    <source>
        <dbReference type="SMART" id="SM00359"/>
    </source>
</evidence>
<dbReference type="AlphaFoldDB" id="A0A450TPY1"/>
<evidence type="ECO:0000313" key="10">
    <source>
        <dbReference type="EMBL" id="VFJ70058.1"/>
    </source>
</evidence>
<dbReference type="EMBL" id="CAADFE010000021">
    <property type="protein sequence ID" value="VFJ70058.1"/>
    <property type="molecule type" value="Genomic_DNA"/>
</dbReference>
<name>A0A450TPY1_9GAMM</name>
<dbReference type="Gene3D" id="2.30.130.10">
    <property type="entry name" value="PUA domain"/>
    <property type="match status" value="1"/>
</dbReference>
<dbReference type="GO" id="GO:0003723">
    <property type="term" value="F:RNA binding"/>
    <property type="evidence" value="ECO:0007669"/>
    <property type="project" value="InterPro"/>
</dbReference>
<dbReference type="UniPathway" id="UPA00098">
    <property type="reaction ID" value="UER00359"/>
</dbReference>
<dbReference type="FunFam" id="3.40.1160.10:FF:000018">
    <property type="entry name" value="Glutamate 5-kinase"/>
    <property type="match status" value="1"/>
</dbReference>
<dbReference type="HAMAP" id="MF_00456">
    <property type="entry name" value="ProB"/>
    <property type="match status" value="1"/>
</dbReference>
<dbReference type="InterPro" id="IPR036974">
    <property type="entry name" value="PUA_sf"/>
</dbReference>
<dbReference type="Pfam" id="PF00696">
    <property type="entry name" value="AA_kinase"/>
    <property type="match status" value="1"/>
</dbReference>
<evidence type="ECO:0000256" key="7">
    <source>
        <dbReference type="ARBA" id="ARBA00022840"/>
    </source>
</evidence>
<dbReference type="PANTHER" id="PTHR43654">
    <property type="entry name" value="GLUTAMATE 5-KINASE"/>
    <property type="match status" value="1"/>
</dbReference>
<dbReference type="Pfam" id="PF01472">
    <property type="entry name" value="PUA"/>
    <property type="match status" value="1"/>
</dbReference>
<dbReference type="InterPro" id="IPR001057">
    <property type="entry name" value="Glu/AcGlu_kinase"/>
</dbReference>
<feature type="domain" description="PUA" evidence="9">
    <location>
        <begin position="282"/>
        <end position="365"/>
    </location>
</feature>
<dbReference type="PROSITE" id="PS00902">
    <property type="entry name" value="GLUTAMATE_5_KINASE"/>
    <property type="match status" value="1"/>
</dbReference>
<dbReference type="InterPro" id="IPR019797">
    <property type="entry name" value="Glutamate_5-kinase_CS"/>
</dbReference>
<dbReference type="InterPro" id="IPR015947">
    <property type="entry name" value="PUA-like_sf"/>
</dbReference>
<keyword evidence="2 8" id="KW-0028">Amino-acid biosynthesis</keyword>
<keyword evidence="6 8" id="KW-0418">Kinase</keyword>
<dbReference type="InterPro" id="IPR041739">
    <property type="entry name" value="G5K_ProB"/>
</dbReference>
<feature type="binding site" evidence="8">
    <location>
        <position position="155"/>
    </location>
    <ligand>
        <name>substrate</name>
    </ligand>
</feature>
<sequence length="382" mass="41603">MIEQTQQKDTRRWVIKIGSALLTNNGKNLDRQAIRTWAEQMLVLRNNGIELILVSSGAVAEGMTRLGWTQRPERLHELQAAAAVGQMGLIRVYEACFQRHGIHTAQVLLTHDDFSNRNRYLNVGSTLRTLLEFGVIPIVNENDTVSTDEIKLGDNDTLAGLVANLVEAQQLVMLTDQEGLYTADPRRDPNATLIRIADAGDKELEVMAGEGGALGRGGMRTKLNAAKLAAYSGTTTVIASGRTRDVLTRIAAGEEIGSRLAPKRPVLTARKRWLVGSPIVQGRLILDTGAVRALREAGKSLLSVGISGVEGDFARGEVVACIDENRREIARGLVNYGAKEARKLIGQPSDRIGEVLGYANEPSIIHRDNLVLVHEEDLPTAE</sequence>
<feature type="binding site" evidence="8">
    <location>
        <position position="16"/>
    </location>
    <ligand>
        <name>ATP</name>
        <dbReference type="ChEBI" id="CHEBI:30616"/>
    </ligand>
</feature>
<dbReference type="GO" id="GO:0005524">
    <property type="term" value="F:ATP binding"/>
    <property type="evidence" value="ECO:0007669"/>
    <property type="project" value="UniProtKB-KW"/>
</dbReference>
<dbReference type="CDD" id="cd21157">
    <property type="entry name" value="PUA_G5K"/>
    <property type="match status" value="1"/>
</dbReference>
<comment type="catalytic activity">
    <reaction evidence="8">
        <text>L-glutamate + ATP = L-glutamyl 5-phosphate + ADP</text>
        <dbReference type="Rhea" id="RHEA:14877"/>
        <dbReference type="ChEBI" id="CHEBI:29985"/>
        <dbReference type="ChEBI" id="CHEBI:30616"/>
        <dbReference type="ChEBI" id="CHEBI:58274"/>
        <dbReference type="ChEBI" id="CHEBI:456216"/>
        <dbReference type="EC" id="2.7.2.11"/>
    </reaction>
</comment>
<dbReference type="SUPFAM" id="SSF53633">
    <property type="entry name" value="Carbamate kinase-like"/>
    <property type="match status" value="1"/>
</dbReference>
<proteinExistence type="inferred from homology"/>
<dbReference type="PANTHER" id="PTHR43654:SF1">
    <property type="entry name" value="ISOPENTENYL PHOSPHATE KINASE"/>
    <property type="match status" value="1"/>
</dbReference>
<dbReference type="InterPro" id="IPR036393">
    <property type="entry name" value="AceGlu_kinase-like_sf"/>
</dbReference>
<gene>
    <name evidence="8" type="primary">proB</name>
    <name evidence="10" type="ORF">BECKFW1821C_GA0114237_10217</name>
</gene>
<evidence type="ECO:0000256" key="5">
    <source>
        <dbReference type="ARBA" id="ARBA00022741"/>
    </source>
</evidence>
<accession>A0A450TPY1</accession>
<protein>
    <recommendedName>
        <fullName evidence="8">Glutamate 5-kinase</fullName>
        <ecNumber evidence="8">2.7.2.11</ecNumber>
    </recommendedName>
    <alternativeName>
        <fullName evidence="8">Gamma-glutamyl kinase</fullName>
        <shortName evidence="8">GK</shortName>
    </alternativeName>
</protein>
<keyword evidence="7 8" id="KW-0067">ATP-binding</keyword>
<evidence type="ECO:0000256" key="3">
    <source>
        <dbReference type="ARBA" id="ARBA00022650"/>
    </source>
</evidence>
<keyword evidence="5 8" id="KW-0547">Nucleotide-binding</keyword>
<dbReference type="GO" id="GO:0055129">
    <property type="term" value="P:L-proline biosynthetic process"/>
    <property type="evidence" value="ECO:0007669"/>
    <property type="project" value="UniProtKB-UniRule"/>
</dbReference>
<dbReference type="SMART" id="SM00359">
    <property type="entry name" value="PUA"/>
    <property type="match status" value="1"/>
</dbReference>
<dbReference type="InterPro" id="IPR011529">
    <property type="entry name" value="Glu_5kinase"/>
</dbReference>
<dbReference type="GO" id="GO:0004349">
    <property type="term" value="F:glutamate 5-kinase activity"/>
    <property type="evidence" value="ECO:0007669"/>
    <property type="project" value="UniProtKB-UniRule"/>
</dbReference>
<feature type="binding site" evidence="8">
    <location>
        <position position="143"/>
    </location>
    <ligand>
        <name>substrate</name>
    </ligand>
</feature>
<keyword evidence="4 8" id="KW-0808">Transferase</keyword>